<proteinExistence type="predicted"/>
<comment type="caution">
    <text evidence="1">The sequence shown here is derived from an EMBL/GenBank/DDBJ whole genome shotgun (WGS) entry which is preliminary data.</text>
</comment>
<evidence type="ECO:0000313" key="2">
    <source>
        <dbReference type="Proteomes" id="UP000215914"/>
    </source>
</evidence>
<gene>
    <name evidence="1" type="ORF">HanXRQr2_Chr05g0199541</name>
</gene>
<keyword evidence="2" id="KW-1185">Reference proteome</keyword>
<reference evidence="1" key="2">
    <citation type="submission" date="2020-06" db="EMBL/GenBank/DDBJ databases">
        <title>Helianthus annuus Genome sequencing and assembly Release 2.</title>
        <authorList>
            <person name="Gouzy J."/>
            <person name="Langlade N."/>
            <person name="Munos S."/>
        </authorList>
    </citation>
    <scope>NUCLEOTIDE SEQUENCE</scope>
    <source>
        <tissue evidence="1">Leaves</tissue>
    </source>
</reference>
<accession>A0A9K3NLF6</accession>
<organism evidence="1 2">
    <name type="scientific">Helianthus annuus</name>
    <name type="common">Common sunflower</name>
    <dbReference type="NCBI Taxonomy" id="4232"/>
    <lineage>
        <taxon>Eukaryota</taxon>
        <taxon>Viridiplantae</taxon>
        <taxon>Streptophyta</taxon>
        <taxon>Embryophyta</taxon>
        <taxon>Tracheophyta</taxon>
        <taxon>Spermatophyta</taxon>
        <taxon>Magnoliopsida</taxon>
        <taxon>eudicotyledons</taxon>
        <taxon>Gunneridae</taxon>
        <taxon>Pentapetalae</taxon>
        <taxon>asterids</taxon>
        <taxon>campanulids</taxon>
        <taxon>Asterales</taxon>
        <taxon>Asteraceae</taxon>
        <taxon>Asteroideae</taxon>
        <taxon>Heliantheae alliance</taxon>
        <taxon>Heliantheae</taxon>
        <taxon>Helianthus</taxon>
    </lineage>
</organism>
<protein>
    <submittedName>
        <fullName evidence="1">Uncharacterized protein</fullName>
    </submittedName>
</protein>
<dbReference type="Proteomes" id="UP000215914">
    <property type="component" value="Unassembled WGS sequence"/>
</dbReference>
<sequence>MILWKIYIAGGRCMWPEDGKKDQNTKDTSNTTAYAYNSLPNFHHLLTCFKVDFEFLCQLR</sequence>
<dbReference type="AlphaFoldDB" id="A0A9K3NLF6"/>
<reference evidence="1" key="1">
    <citation type="journal article" date="2017" name="Nature">
        <title>The sunflower genome provides insights into oil metabolism, flowering and Asterid evolution.</title>
        <authorList>
            <person name="Badouin H."/>
            <person name="Gouzy J."/>
            <person name="Grassa C.J."/>
            <person name="Murat F."/>
            <person name="Staton S.E."/>
            <person name="Cottret L."/>
            <person name="Lelandais-Briere C."/>
            <person name="Owens G.L."/>
            <person name="Carrere S."/>
            <person name="Mayjonade B."/>
            <person name="Legrand L."/>
            <person name="Gill N."/>
            <person name="Kane N.C."/>
            <person name="Bowers J.E."/>
            <person name="Hubner S."/>
            <person name="Bellec A."/>
            <person name="Berard A."/>
            <person name="Berges H."/>
            <person name="Blanchet N."/>
            <person name="Boniface M.C."/>
            <person name="Brunel D."/>
            <person name="Catrice O."/>
            <person name="Chaidir N."/>
            <person name="Claudel C."/>
            <person name="Donnadieu C."/>
            <person name="Faraut T."/>
            <person name="Fievet G."/>
            <person name="Helmstetter N."/>
            <person name="King M."/>
            <person name="Knapp S.J."/>
            <person name="Lai Z."/>
            <person name="Le Paslier M.C."/>
            <person name="Lippi Y."/>
            <person name="Lorenzon L."/>
            <person name="Mandel J.R."/>
            <person name="Marage G."/>
            <person name="Marchand G."/>
            <person name="Marquand E."/>
            <person name="Bret-Mestries E."/>
            <person name="Morien E."/>
            <person name="Nambeesan S."/>
            <person name="Nguyen T."/>
            <person name="Pegot-Espagnet P."/>
            <person name="Pouilly N."/>
            <person name="Raftis F."/>
            <person name="Sallet E."/>
            <person name="Schiex T."/>
            <person name="Thomas J."/>
            <person name="Vandecasteele C."/>
            <person name="Vares D."/>
            <person name="Vear F."/>
            <person name="Vautrin S."/>
            <person name="Crespi M."/>
            <person name="Mangin B."/>
            <person name="Burke J.M."/>
            <person name="Salse J."/>
            <person name="Munos S."/>
            <person name="Vincourt P."/>
            <person name="Rieseberg L.H."/>
            <person name="Langlade N.B."/>
        </authorList>
    </citation>
    <scope>NUCLEOTIDE SEQUENCE</scope>
    <source>
        <tissue evidence="1">Leaves</tissue>
    </source>
</reference>
<name>A0A9K3NLF6_HELAN</name>
<dbReference type="Gramene" id="mRNA:HanXRQr2_Chr05g0199541">
    <property type="protein sequence ID" value="mRNA:HanXRQr2_Chr05g0199541"/>
    <property type="gene ID" value="HanXRQr2_Chr05g0199541"/>
</dbReference>
<evidence type="ECO:0000313" key="1">
    <source>
        <dbReference type="EMBL" id="KAF5804649.1"/>
    </source>
</evidence>
<dbReference type="EMBL" id="MNCJ02000320">
    <property type="protein sequence ID" value="KAF5804649.1"/>
    <property type="molecule type" value="Genomic_DNA"/>
</dbReference>